<feature type="signal peptide" evidence="6">
    <location>
        <begin position="1"/>
        <end position="24"/>
    </location>
</feature>
<dbReference type="PANTHER" id="PTHR43649">
    <property type="entry name" value="ARABINOSE-BINDING PROTEIN-RELATED"/>
    <property type="match status" value="1"/>
</dbReference>
<evidence type="ECO:0000256" key="5">
    <source>
        <dbReference type="ARBA" id="ARBA00023288"/>
    </source>
</evidence>
<name>A0A0A0B5X3_9CELL</name>
<comment type="caution">
    <text evidence="7">The sequence shown here is derived from an EMBL/GenBank/DDBJ whole genome shotgun (WGS) entry which is preliminary data.</text>
</comment>
<dbReference type="Proteomes" id="UP000029833">
    <property type="component" value="Unassembled WGS sequence"/>
</dbReference>
<evidence type="ECO:0000256" key="6">
    <source>
        <dbReference type="SAM" id="SignalP"/>
    </source>
</evidence>
<evidence type="ECO:0000256" key="3">
    <source>
        <dbReference type="ARBA" id="ARBA00023136"/>
    </source>
</evidence>
<protein>
    <submittedName>
        <fullName evidence="7">ABC transporter substrate-binding protein</fullName>
    </submittedName>
</protein>
<accession>A0A0A0B5X3</accession>
<evidence type="ECO:0000313" key="8">
    <source>
        <dbReference type="Proteomes" id="UP000029833"/>
    </source>
</evidence>
<sequence>MFPHARRTRLLAVAAIASTVALTAACSGGGESAETNEDGTPSGDLLVLTWRTDLLEDGTFDEYAERFNEEYPDVTVEFEGLTDYEGEVRTRMNTEDYGDVLGVVGTVTPDQFPDFFEPLGDVEELEQEYRFLRDKAFEGKAYGIPVVGNTQGIVYNTTVWEEAGVTEPPTTPAEFVDALKAIKANDPEVVPLYTNYKDGWPLTQWEGHRGEITANPNYVNEMAQSDAPWTEGTDHYVIDSLLWDVVNQGLTEKDPTTTNWEESKSLLANGKIGSMVLGSWAIQQMQQAAEDAGTGADTIGYLPFPHQVDGKFYAQVGGDYNLAINKNSDNKVAARAWIDWFNTESGYAEANGGLSPLKEGPTPETLKDFEALGVEYLELTPAPAGKESLFADIDSESEVGTNTPDYRQRIVDAARGASGETKDEIFEDLNSKWAAGRAAVGG</sequence>
<dbReference type="STRING" id="1408250.Q760_00615"/>
<evidence type="ECO:0000256" key="2">
    <source>
        <dbReference type="ARBA" id="ARBA00022729"/>
    </source>
</evidence>
<reference evidence="7 8" key="1">
    <citation type="submission" date="2013-10" db="EMBL/GenBank/DDBJ databases">
        <authorList>
            <person name="Wang G."/>
            <person name="Zhuang W."/>
        </authorList>
    </citation>
    <scope>NUCLEOTIDE SEQUENCE [LARGE SCALE GENOMIC DNA]</scope>
    <source>
        <strain evidence="7 8">DSM 20118</strain>
    </source>
</reference>
<dbReference type="AlphaFoldDB" id="A0A0A0B5X3"/>
<dbReference type="PROSITE" id="PS51257">
    <property type="entry name" value="PROKAR_LIPOPROTEIN"/>
    <property type="match status" value="1"/>
</dbReference>
<keyword evidence="8" id="KW-1185">Reference proteome</keyword>
<evidence type="ECO:0000256" key="4">
    <source>
        <dbReference type="ARBA" id="ARBA00023139"/>
    </source>
</evidence>
<dbReference type="SUPFAM" id="SSF53850">
    <property type="entry name" value="Periplasmic binding protein-like II"/>
    <property type="match status" value="1"/>
</dbReference>
<keyword evidence="1" id="KW-1003">Cell membrane</keyword>
<keyword evidence="3" id="KW-0472">Membrane</keyword>
<organism evidence="7 8">
    <name type="scientific">Cellulomonas cellasea DSM 20118</name>
    <dbReference type="NCBI Taxonomy" id="1408250"/>
    <lineage>
        <taxon>Bacteria</taxon>
        <taxon>Bacillati</taxon>
        <taxon>Actinomycetota</taxon>
        <taxon>Actinomycetes</taxon>
        <taxon>Micrococcales</taxon>
        <taxon>Cellulomonadaceae</taxon>
        <taxon>Cellulomonas</taxon>
    </lineage>
</organism>
<evidence type="ECO:0000256" key="1">
    <source>
        <dbReference type="ARBA" id="ARBA00022475"/>
    </source>
</evidence>
<dbReference type="InterPro" id="IPR050490">
    <property type="entry name" value="Bact_solute-bd_prot1"/>
</dbReference>
<keyword evidence="4" id="KW-0564">Palmitate</keyword>
<gene>
    <name evidence="7" type="ORF">Q760_00615</name>
</gene>
<dbReference type="InterPro" id="IPR006059">
    <property type="entry name" value="SBP"/>
</dbReference>
<dbReference type="Pfam" id="PF01547">
    <property type="entry name" value="SBP_bac_1"/>
    <property type="match status" value="1"/>
</dbReference>
<dbReference type="Gene3D" id="3.40.190.10">
    <property type="entry name" value="Periplasmic binding protein-like II"/>
    <property type="match status" value="2"/>
</dbReference>
<dbReference type="RefSeq" id="WP_034631859.1">
    <property type="nucleotide sequence ID" value="NZ_AXNT01000098.1"/>
</dbReference>
<feature type="chain" id="PRO_5038791769" evidence="6">
    <location>
        <begin position="25"/>
        <end position="442"/>
    </location>
</feature>
<dbReference type="OrthoDB" id="358201at2"/>
<evidence type="ECO:0000313" key="7">
    <source>
        <dbReference type="EMBL" id="KGM01552.1"/>
    </source>
</evidence>
<keyword evidence="2 6" id="KW-0732">Signal</keyword>
<dbReference type="EMBL" id="AXNT01000098">
    <property type="protein sequence ID" value="KGM01552.1"/>
    <property type="molecule type" value="Genomic_DNA"/>
</dbReference>
<keyword evidence="5" id="KW-0449">Lipoprotein</keyword>
<proteinExistence type="predicted"/>
<dbReference type="PANTHER" id="PTHR43649:SF33">
    <property type="entry name" value="POLYGALACTURONAN_RHAMNOGALACTURONAN-BINDING PROTEIN YTCQ"/>
    <property type="match status" value="1"/>
</dbReference>